<evidence type="ECO:0000313" key="2">
    <source>
        <dbReference type="Proteomes" id="UP001165122"/>
    </source>
</evidence>
<proteinExistence type="predicted"/>
<protein>
    <submittedName>
        <fullName evidence="1">Uncharacterized protein</fullName>
    </submittedName>
</protein>
<comment type="caution">
    <text evidence="1">The sequence shown here is derived from an EMBL/GenBank/DDBJ whole genome shotgun (WGS) entry which is preliminary data.</text>
</comment>
<gene>
    <name evidence="1" type="ORF">TrLO_g10597</name>
</gene>
<organism evidence="1 2">
    <name type="scientific">Triparma laevis f. longispina</name>
    <dbReference type="NCBI Taxonomy" id="1714387"/>
    <lineage>
        <taxon>Eukaryota</taxon>
        <taxon>Sar</taxon>
        <taxon>Stramenopiles</taxon>
        <taxon>Ochrophyta</taxon>
        <taxon>Bolidophyceae</taxon>
        <taxon>Parmales</taxon>
        <taxon>Triparmaceae</taxon>
        <taxon>Triparma</taxon>
    </lineage>
</organism>
<keyword evidence="2" id="KW-1185">Reference proteome</keyword>
<dbReference type="AlphaFoldDB" id="A0A9W7AKQ2"/>
<reference evidence="2" key="1">
    <citation type="journal article" date="2023" name="Commun. Biol.">
        <title>Genome analysis of Parmales, the sister group of diatoms, reveals the evolutionary specialization of diatoms from phago-mixotrophs to photoautotrophs.</title>
        <authorList>
            <person name="Ban H."/>
            <person name="Sato S."/>
            <person name="Yoshikawa S."/>
            <person name="Yamada K."/>
            <person name="Nakamura Y."/>
            <person name="Ichinomiya M."/>
            <person name="Sato N."/>
            <person name="Blanc-Mathieu R."/>
            <person name="Endo H."/>
            <person name="Kuwata A."/>
            <person name="Ogata H."/>
        </authorList>
    </citation>
    <scope>NUCLEOTIDE SEQUENCE [LARGE SCALE GENOMIC DNA]</scope>
    <source>
        <strain evidence="2">NIES 3700</strain>
    </source>
</reference>
<accession>A0A9W7AKQ2</accession>
<sequence length="67" mass="7204">MSISSSESIYDLRMLILAFILAAVTTTSTVNLAMSSSGGKGLLTHFNRSHIIYVDTDVVLNTARGEL</sequence>
<name>A0A9W7AKQ2_9STRA</name>
<dbReference type="Proteomes" id="UP001165122">
    <property type="component" value="Unassembled WGS sequence"/>
</dbReference>
<dbReference type="EMBL" id="BRXW01000676">
    <property type="protein sequence ID" value="GMH73484.1"/>
    <property type="molecule type" value="Genomic_DNA"/>
</dbReference>
<evidence type="ECO:0000313" key="1">
    <source>
        <dbReference type="EMBL" id="GMH73484.1"/>
    </source>
</evidence>